<gene>
    <name evidence="1" type="ORF">ANN_14121</name>
</gene>
<comment type="caution">
    <text evidence="1">The sequence shown here is derived from an EMBL/GenBank/DDBJ whole genome shotgun (WGS) entry which is preliminary data.</text>
</comment>
<sequence>MQHKMVLTIKQRVFIAECYAKHNSWKRCAELFAQEFQTGRVLVEAPAKTAMQNLVAKWRETDSVANKYPLCNPYSPDVKDVPSRYQLELLNLQCDDFLKDKYKHNKGLVDFNRNFYQARFLRLYAFAAQMRESAKRCNGVGPVGTDENTRCSFQFVYLGNMCDILRVSVGRPRLMEFILNGSSNEKETIQCLALMPSMREMWNVFVLRVVCKGKCLATIQKNSWNRRLGRIVKSLTIQKNSWNRRLRRIVNESCTIFTGSRIYRLRGYDPDNDTLTFGLQHQADNEILRIENLGTTEADVYLKKELDREV</sequence>
<keyword evidence="2" id="KW-1185">Reference proteome</keyword>
<proteinExistence type="predicted"/>
<evidence type="ECO:0000313" key="2">
    <source>
        <dbReference type="Proteomes" id="UP001148838"/>
    </source>
</evidence>
<protein>
    <recommendedName>
        <fullName evidence="3">DUF4817 domain-containing protein</fullName>
    </recommendedName>
</protein>
<name>A0ABQ8SWY8_PERAM</name>
<organism evidence="1 2">
    <name type="scientific">Periplaneta americana</name>
    <name type="common">American cockroach</name>
    <name type="synonym">Blatta americana</name>
    <dbReference type="NCBI Taxonomy" id="6978"/>
    <lineage>
        <taxon>Eukaryota</taxon>
        <taxon>Metazoa</taxon>
        <taxon>Ecdysozoa</taxon>
        <taxon>Arthropoda</taxon>
        <taxon>Hexapoda</taxon>
        <taxon>Insecta</taxon>
        <taxon>Pterygota</taxon>
        <taxon>Neoptera</taxon>
        <taxon>Polyneoptera</taxon>
        <taxon>Dictyoptera</taxon>
        <taxon>Blattodea</taxon>
        <taxon>Blattoidea</taxon>
        <taxon>Blattidae</taxon>
        <taxon>Blattinae</taxon>
        <taxon>Periplaneta</taxon>
    </lineage>
</organism>
<accession>A0ABQ8SWY8</accession>
<evidence type="ECO:0000313" key="1">
    <source>
        <dbReference type="EMBL" id="KAJ4438182.1"/>
    </source>
</evidence>
<dbReference type="Proteomes" id="UP001148838">
    <property type="component" value="Unassembled WGS sequence"/>
</dbReference>
<dbReference type="EMBL" id="JAJSOF020000019">
    <property type="protein sequence ID" value="KAJ4438182.1"/>
    <property type="molecule type" value="Genomic_DNA"/>
</dbReference>
<evidence type="ECO:0008006" key="3">
    <source>
        <dbReference type="Google" id="ProtNLM"/>
    </source>
</evidence>
<reference evidence="1 2" key="1">
    <citation type="journal article" date="2022" name="Allergy">
        <title>Genome assembly and annotation of Periplaneta americana reveal a comprehensive cockroach allergen profile.</title>
        <authorList>
            <person name="Wang L."/>
            <person name="Xiong Q."/>
            <person name="Saelim N."/>
            <person name="Wang L."/>
            <person name="Nong W."/>
            <person name="Wan A.T."/>
            <person name="Shi M."/>
            <person name="Liu X."/>
            <person name="Cao Q."/>
            <person name="Hui J.H.L."/>
            <person name="Sookrung N."/>
            <person name="Leung T.F."/>
            <person name="Tungtrongchitr A."/>
            <person name="Tsui S.K.W."/>
        </authorList>
    </citation>
    <scope>NUCLEOTIDE SEQUENCE [LARGE SCALE GENOMIC DNA]</scope>
    <source>
        <strain evidence="1">PWHHKU_190912</strain>
    </source>
</reference>